<feature type="region of interest" description="Disordered" evidence="1">
    <location>
        <begin position="1"/>
        <end position="24"/>
    </location>
</feature>
<dbReference type="Proteomes" id="UP000323221">
    <property type="component" value="Unassembled WGS sequence"/>
</dbReference>
<dbReference type="RefSeq" id="WP_146355906.1">
    <property type="nucleotide sequence ID" value="NZ_VOIR01000012.1"/>
</dbReference>
<keyword evidence="3" id="KW-1185">Reference proteome</keyword>
<accession>A0A5M8QLZ5</accession>
<evidence type="ECO:0000256" key="1">
    <source>
        <dbReference type="SAM" id="MobiDB-lite"/>
    </source>
</evidence>
<proteinExistence type="predicted"/>
<sequence>MTDARTPGSIEGDQQETDASSGFTTLWPGDVGSLREDSRRALLELVQGPYLSAANRGRLWLALLADTDAIRSRLHDLFLDLVIDRADEIAFVRPVDAGDRAVPLAVRTRPLTFMDTLMLLVLRQHLLAARGERRVFIDRADVYEQLAPYRVARDPADFERRMNASWTKLMNKLGLIHRAGGDERVEISPALRLIFDDERVEALRLEYERAIERGAAALDDREPVSAGDEESER</sequence>
<name>A0A5M8QLZ5_9MICO</name>
<dbReference type="OrthoDB" id="3725402at2"/>
<gene>
    <name evidence="2" type="ORF">FQ330_05750</name>
</gene>
<reference evidence="2 3" key="1">
    <citation type="submission" date="2019-08" db="EMBL/GenBank/DDBJ databases">
        <title>Agrococcus lahaulensis sp. nov., isolated from a cold desert of the Indian Himalayas.</title>
        <authorList>
            <person name="Qu J.H."/>
        </authorList>
    </citation>
    <scope>NUCLEOTIDE SEQUENCE [LARGE SCALE GENOMIC DNA]</scope>
    <source>
        <strain evidence="2 3">NS18</strain>
    </source>
</reference>
<dbReference type="EMBL" id="VOIR01000012">
    <property type="protein sequence ID" value="KAA6435252.1"/>
    <property type="molecule type" value="Genomic_DNA"/>
</dbReference>
<protein>
    <submittedName>
        <fullName evidence="2">DUF4194 domain-containing protein</fullName>
    </submittedName>
</protein>
<dbReference type="InterPro" id="IPR025449">
    <property type="entry name" value="JetB"/>
</dbReference>
<comment type="caution">
    <text evidence="2">The sequence shown here is derived from an EMBL/GenBank/DDBJ whole genome shotgun (WGS) entry which is preliminary data.</text>
</comment>
<organism evidence="2 3">
    <name type="scientific">Agrococcus sediminis</name>
    <dbReference type="NCBI Taxonomy" id="2599924"/>
    <lineage>
        <taxon>Bacteria</taxon>
        <taxon>Bacillati</taxon>
        <taxon>Actinomycetota</taxon>
        <taxon>Actinomycetes</taxon>
        <taxon>Micrococcales</taxon>
        <taxon>Microbacteriaceae</taxon>
        <taxon>Agrococcus</taxon>
    </lineage>
</organism>
<dbReference type="AlphaFoldDB" id="A0A5M8QLZ5"/>
<dbReference type="Pfam" id="PF13835">
    <property type="entry name" value="DUF4194"/>
    <property type="match status" value="1"/>
</dbReference>
<evidence type="ECO:0000313" key="3">
    <source>
        <dbReference type="Proteomes" id="UP000323221"/>
    </source>
</evidence>
<evidence type="ECO:0000313" key="2">
    <source>
        <dbReference type="EMBL" id="KAA6435252.1"/>
    </source>
</evidence>